<dbReference type="Proteomes" id="UP000756346">
    <property type="component" value="Unassembled WGS sequence"/>
</dbReference>
<name>A0A9P8XTQ8_9PEZI</name>
<comment type="caution">
    <text evidence="1">The sequence shown here is derived from an EMBL/GenBank/DDBJ whole genome shotgun (WGS) entry which is preliminary data.</text>
</comment>
<protein>
    <submittedName>
        <fullName evidence="1">Uncharacterized protein</fullName>
    </submittedName>
</protein>
<proteinExistence type="predicted"/>
<reference evidence="1" key="1">
    <citation type="journal article" date="2021" name="Nat. Commun.">
        <title>Genetic determinants of endophytism in the Arabidopsis root mycobiome.</title>
        <authorList>
            <person name="Mesny F."/>
            <person name="Miyauchi S."/>
            <person name="Thiergart T."/>
            <person name="Pickel B."/>
            <person name="Atanasova L."/>
            <person name="Karlsson M."/>
            <person name="Huettel B."/>
            <person name="Barry K.W."/>
            <person name="Haridas S."/>
            <person name="Chen C."/>
            <person name="Bauer D."/>
            <person name="Andreopoulos W."/>
            <person name="Pangilinan J."/>
            <person name="LaButti K."/>
            <person name="Riley R."/>
            <person name="Lipzen A."/>
            <person name="Clum A."/>
            <person name="Drula E."/>
            <person name="Henrissat B."/>
            <person name="Kohler A."/>
            <person name="Grigoriev I.V."/>
            <person name="Martin F.M."/>
            <person name="Hacquard S."/>
        </authorList>
    </citation>
    <scope>NUCLEOTIDE SEQUENCE</scope>
    <source>
        <strain evidence="1">MPI-CAGE-CH-0230</strain>
    </source>
</reference>
<dbReference type="GeneID" id="70187124"/>
<organism evidence="1 2">
    <name type="scientific">Microdochium trichocladiopsis</name>
    <dbReference type="NCBI Taxonomy" id="1682393"/>
    <lineage>
        <taxon>Eukaryota</taxon>
        <taxon>Fungi</taxon>
        <taxon>Dikarya</taxon>
        <taxon>Ascomycota</taxon>
        <taxon>Pezizomycotina</taxon>
        <taxon>Sordariomycetes</taxon>
        <taxon>Xylariomycetidae</taxon>
        <taxon>Xylariales</taxon>
        <taxon>Microdochiaceae</taxon>
        <taxon>Microdochium</taxon>
    </lineage>
</organism>
<dbReference type="OrthoDB" id="47375at2759"/>
<gene>
    <name evidence="1" type="ORF">B0I36DRAFT_356253</name>
</gene>
<sequence>MPHKLEAAWPHAAFGVSYQWLVAHSLGDGLLEDSPVGKTTRWEPDSATAWLAHIDILPHLTSSDLETALIFEDDADWDLRIKDQIRLVSDNVRAFGRSYDKTGHQLISYLDDSTPYGTGWDVLWVRPSGSLGHNLNAANGEAFDVSLHE</sequence>
<dbReference type="RefSeq" id="XP_046004540.1">
    <property type="nucleotide sequence ID" value="XM_046157578.1"/>
</dbReference>
<evidence type="ECO:0000313" key="1">
    <source>
        <dbReference type="EMBL" id="KAH7012164.1"/>
    </source>
</evidence>
<dbReference type="AlphaFoldDB" id="A0A9P8XTQ8"/>
<accession>A0A9P8XTQ8</accession>
<dbReference type="EMBL" id="JAGTJQ010000015">
    <property type="protein sequence ID" value="KAH7012164.1"/>
    <property type="molecule type" value="Genomic_DNA"/>
</dbReference>
<evidence type="ECO:0000313" key="2">
    <source>
        <dbReference type="Proteomes" id="UP000756346"/>
    </source>
</evidence>
<keyword evidence="2" id="KW-1185">Reference proteome</keyword>